<sequence>MRSPRLLESGVAGPLMVLPHGLTPQARHHLRGRTVRCHNDFTPGGIVRANEILKHTGGTAWRMAAADYREAVATLIARGVELPTLNTRPENASWDPDLAGTMATTGLLVTEEHVLPALL</sequence>
<dbReference type="KEGG" id="led:BBK82_08950"/>
<gene>
    <name evidence="2" type="ORF">BBK82_08950</name>
</gene>
<feature type="domain" description="DUF2399" evidence="1">
    <location>
        <begin position="32"/>
        <end position="119"/>
    </location>
</feature>
<organism evidence="2 3">
    <name type="scientific">Lentzea guizhouensis</name>
    <dbReference type="NCBI Taxonomy" id="1586287"/>
    <lineage>
        <taxon>Bacteria</taxon>
        <taxon>Bacillati</taxon>
        <taxon>Actinomycetota</taxon>
        <taxon>Actinomycetes</taxon>
        <taxon>Pseudonocardiales</taxon>
        <taxon>Pseudonocardiaceae</taxon>
        <taxon>Lentzea</taxon>
    </lineage>
</organism>
<evidence type="ECO:0000313" key="3">
    <source>
        <dbReference type="Proteomes" id="UP000093053"/>
    </source>
</evidence>
<protein>
    <recommendedName>
        <fullName evidence="1">DUF2399 domain-containing protein</fullName>
    </recommendedName>
</protein>
<keyword evidence="3" id="KW-1185">Reference proteome</keyword>
<evidence type="ECO:0000259" key="1">
    <source>
        <dbReference type="Pfam" id="PF09664"/>
    </source>
</evidence>
<dbReference type="STRING" id="1586287.BBK82_08950"/>
<reference evidence="2 3" key="1">
    <citation type="submission" date="2016-07" db="EMBL/GenBank/DDBJ databases">
        <title>Complete genome sequence of the Lentzea guizhouensis DHS C013.</title>
        <authorList>
            <person name="Cao C."/>
        </authorList>
    </citation>
    <scope>NUCLEOTIDE SEQUENCE [LARGE SCALE GENOMIC DNA]</scope>
    <source>
        <strain evidence="2 3">DHS C013</strain>
    </source>
</reference>
<dbReference type="Proteomes" id="UP000093053">
    <property type="component" value="Chromosome"/>
</dbReference>
<accession>A0A1B2HEM1</accession>
<dbReference type="AlphaFoldDB" id="A0A1B2HEM1"/>
<dbReference type="RefSeq" id="WP_065914579.1">
    <property type="nucleotide sequence ID" value="NZ_CP016793.1"/>
</dbReference>
<dbReference type="Pfam" id="PF09664">
    <property type="entry name" value="DUF2399"/>
    <property type="match status" value="1"/>
</dbReference>
<dbReference type="InterPro" id="IPR024465">
    <property type="entry name" value="DUF2399"/>
</dbReference>
<dbReference type="EMBL" id="CP016793">
    <property type="protein sequence ID" value="ANZ36173.1"/>
    <property type="molecule type" value="Genomic_DNA"/>
</dbReference>
<name>A0A1B2HEM1_9PSEU</name>
<proteinExistence type="predicted"/>
<evidence type="ECO:0000313" key="2">
    <source>
        <dbReference type="EMBL" id="ANZ36173.1"/>
    </source>
</evidence>
<dbReference type="OrthoDB" id="8188786at2"/>